<reference evidence="2 3" key="1">
    <citation type="submission" date="2012-04" db="EMBL/GenBank/DDBJ databases">
        <authorList>
            <person name="Genoscope - CEA"/>
        </authorList>
    </citation>
    <scope>NUCLEOTIDE SEQUENCE [LARGE SCALE GENOMIC DNA]</scope>
    <source>
        <strain evidence="2 3">9717</strain>
    </source>
</reference>
<dbReference type="EMBL" id="CAII01000044">
    <property type="protein sequence ID" value="CCH95989.1"/>
    <property type="molecule type" value="Genomic_DNA"/>
</dbReference>
<keyword evidence="2" id="KW-0255">Endonuclease</keyword>
<dbReference type="Proteomes" id="UP000003172">
    <property type="component" value="Unassembled WGS sequence"/>
</dbReference>
<dbReference type="Gene3D" id="1.10.30.50">
    <property type="match status" value="1"/>
</dbReference>
<dbReference type="AlphaFoldDB" id="I4FK14"/>
<dbReference type="PANTHER" id="PTHR33877">
    <property type="entry name" value="SLL1193 PROTEIN"/>
    <property type="match status" value="1"/>
</dbReference>
<dbReference type="InterPro" id="IPR003615">
    <property type="entry name" value="HNH_nuc"/>
</dbReference>
<proteinExistence type="predicted"/>
<sequence>MSFLIETLRQKVKQRAGNRCEYCLIHQDYIMRRLQIDHIQPLAKGGANTEDNLCLACELCNQYKWIQTEAIDPKYEVLVSLFNPRLQKWQEHCTWTQEGTEIMGVTACGRATIVALRLNSNLAVIVRKNWVKAGWHPPDLQTESGSSVFVMQWTGVIRDGTLI</sequence>
<dbReference type="Pfam" id="PF01844">
    <property type="entry name" value="HNH"/>
    <property type="match status" value="1"/>
</dbReference>
<dbReference type="GO" id="GO:0004519">
    <property type="term" value="F:endonuclease activity"/>
    <property type="evidence" value="ECO:0007669"/>
    <property type="project" value="UniProtKB-KW"/>
</dbReference>
<dbReference type="GO" id="GO:0008270">
    <property type="term" value="F:zinc ion binding"/>
    <property type="evidence" value="ECO:0007669"/>
    <property type="project" value="InterPro"/>
</dbReference>
<gene>
    <name evidence="2" type="ORF">MICAB_1380006</name>
</gene>
<dbReference type="RefSeq" id="WP_002758024.1">
    <property type="nucleotide sequence ID" value="NZ_HE972678.1"/>
</dbReference>
<dbReference type="PANTHER" id="PTHR33877:SF1">
    <property type="entry name" value="TYPE IV METHYL-DIRECTED RESTRICTION ENZYME ECOKMCRA"/>
    <property type="match status" value="1"/>
</dbReference>
<accession>I4FK14</accession>
<keyword evidence="2" id="KW-0540">Nuclease</keyword>
<evidence type="ECO:0000313" key="2">
    <source>
        <dbReference type="EMBL" id="CCH95989.1"/>
    </source>
</evidence>
<feature type="domain" description="HNH nuclease" evidence="1">
    <location>
        <begin position="7"/>
        <end position="62"/>
    </location>
</feature>
<dbReference type="GO" id="GO:0003676">
    <property type="term" value="F:nucleic acid binding"/>
    <property type="evidence" value="ECO:0007669"/>
    <property type="project" value="InterPro"/>
</dbReference>
<dbReference type="HOGENOM" id="CLU_104142_1_0_3"/>
<keyword evidence="2" id="KW-0378">Hydrolase</keyword>
<evidence type="ECO:0000259" key="1">
    <source>
        <dbReference type="SMART" id="SM00507"/>
    </source>
</evidence>
<dbReference type="InterPro" id="IPR052892">
    <property type="entry name" value="NA-targeting_endonuclease"/>
</dbReference>
<comment type="caution">
    <text evidence="2">The sequence shown here is derived from an EMBL/GenBank/DDBJ whole genome shotgun (WGS) entry which is preliminary data.</text>
</comment>
<evidence type="ECO:0000313" key="3">
    <source>
        <dbReference type="Proteomes" id="UP000003172"/>
    </source>
</evidence>
<organism evidence="2 3">
    <name type="scientific">Microcystis aeruginosa PCC 9717</name>
    <dbReference type="NCBI Taxonomy" id="1160286"/>
    <lineage>
        <taxon>Bacteria</taxon>
        <taxon>Bacillati</taxon>
        <taxon>Cyanobacteriota</taxon>
        <taxon>Cyanophyceae</taxon>
        <taxon>Oscillatoriophycideae</taxon>
        <taxon>Chroococcales</taxon>
        <taxon>Microcystaceae</taxon>
        <taxon>Microcystis</taxon>
    </lineage>
</organism>
<dbReference type="CDD" id="cd00085">
    <property type="entry name" value="HNHc"/>
    <property type="match status" value="1"/>
</dbReference>
<name>I4FK14_MICAE</name>
<protein>
    <submittedName>
        <fullName evidence="2">HNH endonuclease</fullName>
    </submittedName>
</protein>
<dbReference type="InterPro" id="IPR002711">
    <property type="entry name" value="HNH"/>
</dbReference>
<dbReference type="SMART" id="SM00507">
    <property type="entry name" value="HNHc"/>
    <property type="match status" value="1"/>
</dbReference>